<feature type="compositionally biased region" description="Gly residues" evidence="5">
    <location>
        <begin position="363"/>
        <end position="387"/>
    </location>
</feature>
<keyword evidence="3" id="KW-0862">Zinc</keyword>
<dbReference type="PANTHER" id="PTHR46253">
    <property type="entry name" value="TGF-BETA-ACTIVATED KINASE 1 AND MAP3K7-BINDING PROTEIN TAB"/>
    <property type="match status" value="1"/>
</dbReference>
<feature type="region of interest" description="Disordered" evidence="5">
    <location>
        <begin position="317"/>
        <end position="590"/>
    </location>
</feature>
<name>A0A6P5ADN7_BRABE</name>
<feature type="domain" description="RanBP2-type" evidence="6">
    <location>
        <begin position="755"/>
        <end position="785"/>
    </location>
</feature>
<evidence type="ECO:0000256" key="5">
    <source>
        <dbReference type="SAM" id="MobiDB-lite"/>
    </source>
</evidence>
<dbReference type="Gene3D" id="2.30.30.380">
    <property type="entry name" value="Zn-finger domain of Sec23/24"/>
    <property type="match status" value="1"/>
</dbReference>
<evidence type="ECO:0000256" key="2">
    <source>
        <dbReference type="ARBA" id="ARBA00022771"/>
    </source>
</evidence>
<feature type="compositionally biased region" description="Low complexity" evidence="5">
    <location>
        <begin position="352"/>
        <end position="362"/>
    </location>
</feature>
<feature type="compositionally biased region" description="Pro residues" evidence="5">
    <location>
        <begin position="180"/>
        <end position="189"/>
    </location>
</feature>
<feature type="compositionally biased region" description="Polar residues" evidence="5">
    <location>
        <begin position="457"/>
        <end position="470"/>
    </location>
</feature>
<dbReference type="InterPro" id="IPR001876">
    <property type="entry name" value="Znf_RanBP2"/>
</dbReference>
<feature type="compositionally biased region" description="Low complexity" evidence="5">
    <location>
        <begin position="519"/>
        <end position="538"/>
    </location>
</feature>
<feature type="compositionally biased region" description="Low complexity" evidence="5">
    <location>
        <begin position="561"/>
        <end position="575"/>
    </location>
</feature>
<feature type="compositionally biased region" description="Low complexity" evidence="5">
    <location>
        <begin position="216"/>
        <end position="227"/>
    </location>
</feature>
<evidence type="ECO:0000256" key="3">
    <source>
        <dbReference type="ARBA" id="ARBA00022833"/>
    </source>
</evidence>
<dbReference type="InterPro" id="IPR036443">
    <property type="entry name" value="Znf_RanBP2_sf"/>
</dbReference>
<feature type="region of interest" description="Disordered" evidence="5">
    <location>
        <begin position="162"/>
        <end position="237"/>
    </location>
</feature>
<proteinExistence type="predicted"/>
<dbReference type="InterPro" id="IPR041911">
    <property type="entry name" value="TAB2/3_CUE"/>
</dbReference>
<evidence type="ECO:0000313" key="8">
    <source>
        <dbReference type="RefSeq" id="XP_019647843.1"/>
    </source>
</evidence>
<feature type="compositionally biased region" description="Basic and acidic residues" evidence="5">
    <location>
        <begin position="398"/>
        <end position="412"/>
    </location>
</feature>
<sequence>MAQGVAGSHGNMRMFEELCRRFQEVPQNVVVDVMRKNGSNFELCCQELQQESGKYLYGDFQTAAAGENDMMSNHMKQLNIGGKQPPDDHRHGLHHCASTPAFLPSGANQHGTYHEDVHTAPVLPVGQNPFLASMRSPQHVQRYGPTVQMYAAQFGQGGNHYVGGTMPPGYGQSSGRSTPSPAPTPPPPGNQQQISPQTPQTPPQVHSPPPSQMHTPSPQEQRQSRSQTNSPFPPMYQQLTSPQQQYMYFPQLPYQMMSPPQGYPPQGSFPSPQGQYGGVFTSPQGQPLPVVPGFYQPYSQGPQQGQFMSGQWPQVTPPGYNPMYDRRMSGGSESSGQGSPSHAPQLPPWNFQQQQQQQQAWHGGQGQMHGGQGQMHGGQGQMHGGQGQMFPRAHSPYHRTDSPRGGHLDAHWSPKHSPRSQSPSPGRSGWGHGATPPHQYTPPGQGGQPRHHGPYQRSLSSQNHQYSSLNLPPHGGYHPPQPPNKTHDSPRSSLVFTQPLHVPTHSTYSSPGRPAMSVTTPTSNNSTPTPTKTPSQPNLLTPEHPEELRSETGTPPPPILPVISPASSHSSLSSAESRDRGQRPSTSNDNYAYEQALLLHQRARMEKLKKDWNGEKQRLAQVRVEVDEMERDLQDRRKRNATSKCPTVEEIVRKREHNRQLQIEIDCMTKETDLLQQSRYYVSDPVDVPNFYANLGATGQLGPVPPPSAASQHRRNLSSSTAAEGGVTEREGEGGWQMVNYSAEAPNPSAAPEEAEGPQWNCRACTFLNHPQLDKCEICEMPRVI</sequence>
<evidence type="ECO:0000313" key="9">
    <source>
        <dbReference type="RefSeq" id="XP_019647844.1"/>
    </source>
</evidence>
<dbReference type="AlphaFoldDB" id="A0A6P5ADN7"/>
<feature type="compositionally biased region" description="Low complexity" evidence="5">
    <location>
        <begin position="329"/>
        <end position="341"/>
    </location>
</feature>
<dbReference type="CDD" id="cd14362">
    <property type="entry name" value="CUE_TAB2_TAB3"/>
    <property type="match status" value="1"/>
</dbReference>
<dbReference type="Proteomes" id="UP000515135">
    <property type="component" value="Unplaced"/>
</dbReference>
<feature type="compositionally biased region" description="Pro residues" evidence="5">
    <location>
        <begin position="199"/>
        <end position="211"/>
    </location>
</feature>
<keyword evidence="7" id="KW-1185">Reference proteome</keyword>
<dbReference type="SUPFAM" id="SSF90209">
    <property type="entry name" value="Ran binding protein zinc finger-like"/>
    <property type="match status" value="1"/>
</dbReference>
<evidence type="ECO:0000259" key="6">
    <source>
        <dbReference type="PROSITE" id="PS50199"/>
    </source>
</evidence>
<protein>
    <submittedName>
        <fullName evidence="8 9">TGF-beta-activated kinase 1 and MAP3K7-binding protein 3-like isoform X1</fullName>
    </submittedName>
</protein>
<keyword evidence="2 4" id="KW-0863">Zinc-finger</keyword>
<dbReference type="GeneID" id="109488122"/>
<dbReference type="SMART" id="SM00547">
    <property type="entry name" value="ZnF_RBZ"/>
    <property type="match status" value="1"/>
</dbReference>
<dbReference type="OrthoDB" id="6288762at2759"/>
<reference evidence="8 9" key="1">
    <citation type="submission" date="2025-04" db="UniProtKB">
        <authorList>
            <consortium name="RefSeq"/>
        </authorList>
    </citation>
    <scope>IDENTIFICATION</scope>
    <source>
        <tissue evidence="8 9">Gonad</tissue>
    </source>
</reference>
<dbReference type="PROSITE" id="PS50199">
    <property type="entry name" value="ZF_RANBP2_2"/>
    <property type="match status" value="1"/>
</dbReference>
<keyword evidence="1" id="KW-0479">Metal-binding</keyword>
<dbReference type="RefSeq" id="XP_019647843.1">
    <property type="nucleotide sequence ID" value="XM_019792284.1"/>
</dbReference>
<gene>
    <name evidence="8 9" type="primary">LOC109488122</name>
</gene>
<accession>A0A6P5ADN7</accession>
<dbReference type="KEGG" id="bbel:109488122"/>
<evidence type="ECO:0000256" key="4">
    <source>
        <dbReference type="PROSITE-ProRule" id="PRU00322"/>
    </source>
</evidence>
<organism evidence="7 8">
    <name type="scientific">Branchiostoma belcheri</name>
    <name type="common">Amphioxus</name>
    <dbReference type="NCBI Taxonomy" id="7741"/>
    <lineage>
        <taxon>Eukaryota</taxon>
        <taxon>Metazoa</taxon>
        <taxon>Chordata</taxon>
        <taxon>Cephalochordata</taxon>
        <taxon>Leptocardii</taxon>
        <taxon>Amphioxiformes</taxon>
        <taxon>Branchiostomatidae</taxon>
        <taxon>Branchiostoma</taxon>
    </lineage>
</organism>
<dbReference type="PROSITE" id="PS01358">
    <property type="entry name" value="ZF_RANBP2_1"/>
    <property type="match status" value="1"/>
</dbReference>
<dbReference type="RefSeq" id="XP_019647844.1">
    <property type="nucleotide sequence ID" value="XM_019792285.1"/>
</dbReference>
<dbReference type="PANTHER" id="PTHR46253:SF1">
    <property type="entry name" value="TAB2"/>
    <property type="match status" value="1"/>
</dbReference>
<feature type="region of interest" description="Disordered" evidence="5">
    <location>
        <begin position="702"/>
        <end position="732"/>
    </location>
</feature>
<dbReference type="GO" id="GO:0008270">
    <property type="term" value="F:zinc ion binding"/>
    <property type="evidence" value="ECO:0007669"/>
    <property type="project" value="UniProtKB-KW"/>
</dbReference>
<dbReference type="Gene3D" id="1.10.8.10">
    <property type="entry name" value="DNA helicase RuvA subunit, C-terminal domain"/>
    <property type="match status" value="1"/>
</dbReference>
<evidence type="ECO:0000256" key="1">
    <source>
        <dbReference type="ARBA" id="ARBA00022723"/>
    </source>
</evidence>
<evidence type="ECO:0000313" key="7">
    <source>
        <dbReference type="Proteomes" id="UP000515135"/>
    </source>
</evidence>